<reference evidence="3 4" key="1">
    <citation type="submission" date="2024-09" db="EMBL/GenBank/DDBJ databases">
        <authorList>
            <person name="Sun Q."/>
            <person name="Mori K."/>
        </authorList>
    </citation>
    <scope>NUCLEOTIDE SEQUENCE [LARGE SCALE GENOMIC DNA]</scope>
    <source>
        <strain evidence="3 4">NCAIM B.02621</strain>
    </source>
</reference>
<dbReference type="EMBL" id="JBHLSW010000004">
    <property type="protein sequence ID" value="MFC0633446.1"/>
    <property type="molecule type" value="Genomic_DNA"/>
</dbReference>
<evidence type="ECO:0000256" key="2">
    <source>
        <dbReference type="SAM" id="Phobius"/>
    </source>
</evidence>
<comment type="caution">
    <text evidence="3">The sequence shown here is derived from an EMBL/GenBank/DDBJ whole genome shotgun (WGS) entry which is preliminary data.</text>
</comment>
<dbReference type="Proteomes" id="UP001589906">
    <property type="component" value="Unassembled WGS sequence"/>
</dbReference>
<dbReference type="PRINTS" id="PR01217">
    <property type="entry name" value="PRICHEXTENSN"/>
</dbReference>
<name>A0ABV6R1U5_9CAUL</name>
<accession>A0ABV6R1U5</accession>
<dbReference type="Gene3D" id="3.30.1150.10">
    <property type="match status" value="1"/>
</dbReference>
<feature type="compositionally biased region" description="Low complexity" evidence="1">
    <location>
        <begin position="146"/>
        <end position="159"/>
    </location>
</feature>
<evidence type="ECO:0000313" key="4">
    <source>
        <dbReference type="Proteomes" id="UP001589906"/>
    </source>
</evidence>
<keyword evidence="2" id="KW-0812">Transmembrane</keyword>
<evidence type="ECO:0000313" key="3">
    <source>
        <dbReference type="EMBL" id="MFC0633446.1"/>
    </source>
</evidence>
<feature type="compositionally biased region" description="Pro residues" evidence="1">
    <location>
        <begin position="67"/>
        <end position="119"/>
    </location>
</feature>
<dbReference type="RefSeq" id="WP_376835361.1">
    <property type="nucleotide sequence ID" value="NZ_JBHLSW010000004.1"/>
</dbReference>
<protein>
    <recommendedName>
        <fullName evidence="5">TonB family C-terminal domain protein</fullName>
    </recommendedName>
</protein>
<keyword evidence="4" id="KW-1185">Reference proteome</keyword>
<sequence>MTRPGPIVGSIVLHGLLVGLAFVSWPQKAREPVTTSVPVSIVSDMTVLAAAPDNPQPEPVLEDAATAPPPEAAETPPPEPEPVPPPPRPQPRPSPTPAPPPKKTQPTPPRPAPPRPQPQPRREEPSLDLDALAGPRRPSPNTGLRAPTGQQGAGQASQAIGRSDLQALARQITPHWILNCDLPGADDLEIRVVVRLSEQGRVVGAPRLQSPRSDSTWRAAADGMLRAIQAAAPFDMPDGYEPQDIPFVFRTANQCAGR</sequence>
<proteinExistence type="predicted"/>
<evidence type="ECO:0000256" key="1">
    <source>
        <dbReference type="SAM" id="MobiDB-lite"/>
    </source>
</evidence>
<feature type="region of interest" description="Disordered" evidence="1">
    <location>
        <begin position="50"/>
        <end position="159"/>
    </location>
</feature>
<organism evidence="3 4">
    <name type="scientific">Brevundimonas balnearis</name>
    <dbReference type="NCBI Taxonomy" id="1572858"/>
    <lineage>
        <taxon>Bacteria</taxon>
        <taxon>Pseudomonadati</taxon>
        <taxon>Pseudomonadota</taxon>
        <taxon>Alphaproteobacteria</taxon>
        <taxon>Caulobacterales</taxon>
        <taxon>Caulobacteraceae</taxon>
        <taxon>Brevundimonas</taxon>
    </lineage>
</organism>
<evidence type="ECO:0008006" key="5">
    <source>
        <dbReference type="Google" id="ProtNLM"/>
    </source>
</evidence>
<feature type="transmembrane region" description="Helical" evidence="2">
    <location>
        <begin position="7"/>
        <end position="25"/>
    </location>
</feature>
<gene>
    <name evidence="3" type="ORF">ACFFGE_06090</name>
</gene>
<keyword evidence="2" id="KW-1133">Transmembrane helix</keyword>
<keyword evidence="2" id="KW-0472">Membrane</keyword>